<evidence type="ECO:0000259" key="1">
    <source>
        <dbReference type="Pfam" id="PF12476"/>
    </source>
</evidence>
<dbReference type="InterPro" id="IPR027417">
    <property type="entry name" value="P-loop_NTPase"/>
</dbReference>
<sequence>MKIGINNFKGIKKYEFDTDDSNITVLTGINSGGKTSFIQSLLMISQSIQEGINSTPIVLDGKQVKLGSIKNTINQNDNSDKSMVFTFSDSFQKTQLNKSLIRRNSLVREFVSVIDKKTNRGRISYEKLNRAFDEILKGKFTLELTIKEKNDKVAIDKISYTINLKDVIYPIKLDFFHERRLPNDTIKYRVETNNRLFLRFDRYLRRKKVDYNNFHQVVNENFIQATCKFARIRFNALQPQIDEKYEDEMFEIISSSDKDNTLEEYFQDDFSLFRIDRNENVSLDTVFVNSMHISIQKIFNQIAHIGPLRQFPESIYIRSNDIVKEIGRQGENANAIIASYYDKSIAYPRIINEQGDIEISKGKLLTAINYWLCERFNLAKEVNVTKYAGKSIYEIELTNLNKNKIPINNVGFGISQLLPILVLGLYSESGKFIIIEQPEIHLHPSAQSVLFDFIMAISRDKNIIVETHSDHFISRLRRRVIESKTDMSERIKLLFTDNGYFKTVKVDSLGYIDEWPNGFFDQEEKELSLMLKARAIKNTKMES</sequence>
<dbReference type="EMBL" id="LK028559">
    <property type="protein sequence ID" value="CDR30516.1"/>
    <property type="molecule type" value="Genomic_DNA"/>
</dbReference>
<gene>
    <name evidence="3" type="ORF">Aocu_04430</name>
</gene>
<dbReference type="InterPro" id="IPR051396">
    <property type="entry name" value="Bact_Antivir_Def_Nuclease"/>
</dbReference>
<dbReference type="Pfam" id="PF13175">
    <property type="entry name" value="AAA_15"/>
    <property type="match status" value="1"/>
</dbReference>
<evidence type="ECO:0008006" key="5">
    <source>
        <dbReference type="Google" id="ProtNLM"/>
    </source>
</evidence>
<evidence type="ECO:0000313" key="4">
    <source>
        <dbReference type="Proteomes" id="UP000032434"/>
    </source>
</evidence>
<dbReference type="InterPro" id="IPR041685">
    <property type="entry name" value="AAA_GajA/Old/RecF-like"/>
</dbReference>
<dbReference type="Gene3D" id="3.40.50.300">
    <property type="entry name" value="P-loop containing nucleotide triphosphate hydrolases"/>
    <property type="match status" value="2"/>
</dbReference>
<dbReference type="KEGG" id="aoc:Aocu_04430"/>
<dbReference type="STRING" id="35623.Aocu_04430"/>
<reference evidence="4" key="1">
    <citation type="submission" date="2014-05" db="EMBL/GenBank/DDBJ databases">
        <authorList>
            <person name="Kube M."/>
        </authorList>
    </citation>
    <scope>NUCLEOTIDE SEQUENCE [LARGE SCALE GENOMIC DNA]</scope>
</reference>
<dbReference type="PANTHER" id="PTHR43581">
    <property type="entry name" value="ATP/GTP PHOSPHATASE"/>
    <property type="match status" value="1"/>
</dbReference>
<dbReference type="Proteomes" id="UP000032434">
    <property type="component" value="Chromosome 1"/>
</dbReference>
<dbReference type="AlphaFoldDB" id="A0A061AG16"/>
<feature type="domain" description="DUF3696" evidence="1">
    <location>
        <begin position="505"/>
        <end position="527"/>
    </location>
</feature>
<accession>A0A061AG16</accession>
<protein>
    <recommendedName>
        <fullName evidence="5">DUF3696 domain-containing protein</fullName>
    </recommendedName>
</protein>
<dbReference type="PATRIC" id="fig|35623.3.peg.444"/>
<dbReference type="HOGENOM" id="CLU_032548_1_1_14"/>
<dbReference type="RefSeq" id="WP_045749056.1">
    <property type="nucleotide sequence ID" value="NZ_FUZK01000003.1"/>
</dbReference>
<dbReference type="SUPFAM" id="SSF52540">
    <property type="entry name" value="P-loop containing nucleoside triphosphate hydrolases"/>
    <property type="match status" value="1"/>
</dbReference>
<dbReference type="Pfam" id="PF12476">
    <property type="entry name" value="DUF3696"/>
    <property type="match status" value="1"/>
</dbReference>
<evidence type="ECO:0000259" key="2">
    <source>
        <dbReference type="Pfam" id="PF13175"/>
    </source>
</evidence>
<organism evidence="3 4">
    <name type="scientific">Acholeplasma oculi</name>
    <dbReference type="NCBI Taxonomy" id="35623"/>
    <lineage>
        <taxon>Bacteria</taxon>
        <taxon>Bacillati</taxon>
        <taxon>Mycoplasmatota</taxon>
        <taxon>Mollicutes</taxon>
        <taxon>Acholeplasmatales</taxon>
        <taxon>Acholeplasmataceae</taxon>
        <taxon>Acholeplasma</taxon>
    </lineage>
</organism>
<dbReference type="OrthoDB" id="308933at2"/>
<evidence type="ECO:0000313" key="3">
    <source>
        <dbReference type="EMBL" id="CDR30516.1"/>
    </source>
</evidence>
<dbReference type="PANTHER" id="PTHR43581:SF2">
    <property type="entry name" value="EXCINUCLEASE ATPASE SUBUNIT"/>
    <property type="match status" value="1"/>
</dbReference>
<dbReference type="InParanoid" id="A0A061AG16"/>
<proteinExistence type="predicted"/>
<name>A0A061AG16_9MOLU</name>
<dbReference type="InterPro" id="IPR022532">
    <property type="entry name" value="DUF3696"/>
</dbReference>
<keyword evidence="4" id="KW-1185">Reference proteome</keyword>
<feature type="domain" description="Endonuclease GajA/Old nuclease/RecF-like AAA" evidence="2">
    <location>
        <begin position="2"/>
        <end position="473"/>
    </location>
</feature>